<evidence type="ECO:0000256" key="9">
    <source>
        <dbReference type="PROSITE-ProRule" id="PRU00042"/>
    </source>
</evidence>
<evidence type="ECO:0000256" key="8">
    <source>
        <dbReference type="ARBA" id="ARBA00023242"/>
    </source>
</evidence>
<evidence type="ECO:0000256" key="6">
    <source>
        <dbReference type="ARBA" id="ARBA00022833"/>
    </source>
</evidence>
<dbReference type="InterPro" id="IPR036236">
    <property type="entry name" value="Znf_C2H2_sf"/>
</dbReference>
<dbReference type="PANTHER" id="PTHR45718">
    <property type="entry name" value="TRANSCRIPTIONAL ACTIVATOR CUBITUS INTERRUPTUS"/>
    <property type="match status" value="1"/>
</dbReference>
<reference evidence="12 13" key="1">
    <citation type="journal article" date="2019" name="Sci. Rep.">
        <title>Comparative genomics of chytrid fungi reveal insights into the obligate biotrophic and pathogenic lifestyle of Synchytrium endobioticum.</title>
        <authorList>
            <person name="van de Vossenberg B.T.L.H."/>
            <person name="Warris S."/>
            <person name="Nguyen H.D.T."/>
            <person name="van Gent-Pelzer M.P.E."/>
            <person name="Joly D.L."/>
            <person name="van de Geest H.C."/>
            <person name="Bonants P.J.M."/>
            <person name="Smith D.S."/>
            <person name="Levesque C.A."/>
            <person name="van der Lee T.A.J."/>
        </authorList>
    </citation>
    <scope>NUCLEOTIDE SEQUENCE [LARGE SCALE GENOMIC DNA]</scope>
    <source>
        <strain evidence="12 13">CBS 809.83</strain>
    </source>
</reference>
<feature type="compositionally biased region" description="Polar residues" evidence="10">
    <location>
        <begin position="108"/>
        <end position="121"/>
    </location>
</feature>
<dbReference type="Pfam" id="PF00096">
    <property type="entry name" value="zf-C2H2"/>
    <property type="match status" value="2"/>
</dbReference>
<dbReference type="SUPFAM" id="SSF57667">
    <property type="entry name" value="beta-beta-alpha zinc fingers"/>
    <property type="match status" value="3"/>
</dbReference>
<dbReference type="PANTHER" id="PTHR45718:SF8">
    <property type="entry name" value="GLIS FAMILY ZINC FINGER 2"/>
    <property type="match status" value="1"/>
</dbReference>
<comment type="subcellular location">
    <subcellularLocation>
        <location evidence="1">Nucleus</location>
    </subcellularLocation>
</comment>
<feature type="domain" description="C2H2-type" evidence="11">
    <location>
        <begin position="640"/>
        <end position="669"/>
    </location>
</feature>
<feature type="region of interest" description="Disordered" evidence="10">
    <location>
        <begin position="106"/>
        <end position="191"/>
    </location>
</feature>
<name>A0A507E482_9FUNG</name>
<keyword evidence="8" id="KW-0539">Nucleus</keyword>
<feature type="region of interest" description="Disordered" evidence="10">
    <location>
        <begin position="540"/>
        <end position="572"/>
    </location>
</feature>
<evidence type="ECO:0000313" key="12">
    <source>
        <dbReference type="EMBL" id="TPX58899.1"/>
    </source>
</evidence>
<protein>
    <recommendedName>
        <fullName evidence="11">C2H2-type domain-containing protein</fullName>
    </recommendedName>
</protein>
<dbReference type="PROSITE" id="PS50157">
    <property type="entry name" value="ZINC_FINGER_C2H2_2"/>
    <property type="match status" value="4"/>
</dbReference>
<organism evidence="12 13">
    <name type="scientific">Powellomyces hirtus</name>
    <dbReference type="NCBI Taxonomy" id="109895"/>
    <lineage>
        <taxon>Eukaryota</taxon>
        <taxon>Fungi</taxon>
        <taxon>Fungi incertae sedis</taxon>
        <taxon>Chytridiomycota</taxon>
        <taxon>Chytridiomycota incertae sedis</taxon>
        <taxon>Chytridiomycetes</taxon>
        <taxon>Spizellomycetales</taxon>
        <taxon>Powellomycetaceae</taxon>
        <taxon>Powellomyces</taxon>
    </lineage>
</organism>
<keyword evidence="7" id="KW-0238">DNA-binding</keyword>
<dbReference type="Gene3D" id="3.30.160.60">
    <property type="entry name" value="Classic Zinc Finger"/>
    <property type="match status" value="4"/>
</dbReference>
<dbReference type="SMART" id="SM00355">
    <property type="entry name" value="ZnF_C2H2"/>
    <property type="match status" value="4"/>
</dbReference>
<keyword evidence="6" id="KW-0862">Zinc</keyword>
<feature type="domain" description="C2H2-type" evidence="11">
    <location>
        <begin position="574"/>
        <end position="604"/>
    </location>
</feature>
<dbReference type="AlphaFoldDB" id="A0A507E482"/>
<evidence type="ECO:0000256" key="10">
    <source>
        <dbReference type="SAM" id="MobiDB-lite"/>
    </source>
</evidence>
<feature type="region of interest" description="Disordered" evidence="10">
    <location>
        <begin position="237"/>
        <end position="275"/>
    </location>
</feature>
<accession>A0A507E482</accession>
<comment type="caution">
    <text evidence="12">The sequence shown here is derived from an EMBL/GenBank/DDBJ whole genome shotgun (WGS) entry which is preliminary data.</text>
</comment>
<dbReference type="Proteomes" id="UP000318582">
    <property type="component" value="Unassembled WGS sequence"/>
</dbReference>
<dbReference type="GO" id="GO:0008270">
    <property type="term" value="F:zinc ion binding"/>
    <property type="evidence" value="ECO:0007669"/>
    <property type="project" value="UniProtKB-KW"/>
</dbReference>
<proteinExistence type="inferred from homology"/>
<comment type="similarity">
    <text evidence="2">Belongs to the GLI C2H2-type zinc-finger protein family.</text>
</comment>
<dbReference type="EMBL" id="QEAQ01000031">
    <property type="protein sequence ID" value="TPX58899.1"/>
    <property type="molecule type" value="Genomic_DNA"/>
</dbReference>
<sequence length="820" mass="88927">MDTVHHNDIYGASTTAAPAVSSSNLMSRSDIPAEQASTGYIDFDMSLFDEISPQQPGTVVGYMGVMDDAVFANQFDGLQRSMPLPVASPPESDMLLTSPELNAMYGASNGQTDSPESNISPWGSLPSEPKVMRTSKHRRVSSIGSNASIGGGDDKPSHRRSSSFHTFAGTSPDKIPEPQHAMRPAHRRGQSLGHALQVSVPSNSVPFLSPPIARQNSFPTAATRSPLSQQHITWLGNQQQQMSNSAAHARTPPRASLPDISVPSNAPPNLRMQHVGHRRGYSIGTVPTESMSLMSHTLLSRDLTGAALDGGAQRNHSADSIPSNASRAAIHARQLAMGHRRGQSLGHAFINTPPSSQMFTPGQPNFKHQPFSPQNMASPLYNFSGMHASQYQQSRANHHARSLSVSSTASFLESPSINSANSANSSDMDPVVLETFVNMHLKKENGGITGGEIDANQIQAQELSILNDLNGEVFNFNMEEFSGPDAAGPRPNQLHLEKHDPQHMQQQMRQSQPPMQSLAANTACFPTMQSNTAAVAAEGLLPGNRTVKPEDDDEEEGSVSGEDEEEEEGEATEYRCQWTDCDHLFNSVDDLVSHVSELHIGAGKANYTCLWKGCTREQRPFTKRHKIHNHLRIHTGERPFQCPVADCGKKFSRQDGLNTHIKTHSNIKPYVCAIYNCGKAYYHSRSLRKHEKTHFVPTMMNINFLQQAGMMNPETFNTVWSNMAANGGAMPPPPPGMGFGGGLASNHDPAAYGQMQMQMQKMYFAQQAMQAGMGGYPSPVTYADTGMGGAAGAGGMGMNGWLDHHQPEQFGTIVGSNFNV</sequence>
<dbReference type="GO" id="GO:0000981">
    <property type="term" value="F:DNA-binding transcription factor activity, RNA polymerase II-specific"/>
    <property type="evidence" value="ECO:0007669"/>
    <property type="project" value="TreeGrafter"/>
</dbReference>
<evidence type="ECO:0000313" key="13">
    <source>
        <dbReference type="Proteomes" id="UP000318582"/>
    </source>
</evidence>
<evidence type="ECO:0000256" key="3">
    <source>
        <dbReference type="ARBA" id="ARBA00022723"/>
    </source>
</evidence>
<dbReference type="PROSITE" id="PS00028">
    <property type="entry name" value="ZINC_FINGER_C2H2_1"/>
    <property type="match status" value="3"/>
</dbReference>
<dbReference type="GO" id="GO:0005634">
    <property type="term" value="C:nucleus"/>
    <property type="evidence" value="ECO:0007669"/>
    <property type="project" value="UniProtKB-SubCell"/>
</dbReference>
<keyword evidence="5 9" id="KW-0863">Zinc-finger</keyword>
<gene>
    <name evidence="12" type="ORF">PhCBS80983_g02866</name>
</gene>
<evidence type="ECO:0000259" key="11">
    <source>
        <dbReference type="PROSITE" id="PS50157"/>
    </source>
</evidence>
<evidence type="ECO:0000256" key="7">
    <source>
        <dbReference type="ARBA" id="ARBA00023125"/>
    </source>
</evidence>
<dbReference type="InterPro" id="IPR056436">
    <property type="entry name" value="Znf-C2H2_ZIC1-5/GLI1-3-like"/>
</dbReference>
<feature type="compositionally biased region" description="Acidic residues" evidence="10">
    <location>
        <begin position="550"/>
        <end position="571"/>
    </location>
</feature>
<evidence type="ECO:0000256" key="2">
    <source>
        <dbReference type="ARBA" id="ARBA00010831"/>
    </source>
</evidence>
<dbReference type="Pfam" id="PF23561">
    <property type="entry name" value="zf-C2H2_15"/>
    <property type="match status" value="1"/>
</dbReference>
<feature type="compositionally biased region" description="Polar residues" evidence="10">
    <location>
        <begin position="237"/>
        <end position="246"/>
    </location>
</feature>
<dbReference type="InterPro" id="IPR043359">
    <property type="entry name" value="GLI-like"/>
</dbReference>
<evidence type="ECO:0000256" key="1">
    <source>
        <dbReference type="ARBA" id="ARBA00004123"/>
    </source>
</evidence>
<feature type="domain" description="C2H2-type" evidence="11">
    <location>
        <begin position="670"/>
        <end position="694"/>
    </location>
</feature>
<dbReference type="GO" id="GO:0000978">
    <property type="term" value="F:RNA polymerase II cis-regulatory region sequence-specific DNA binding"/>
    <property type="evidence" value="ECO:0007669"/>
    <property type="project" value="TreeGrafter"/>
</dbReference>
<keyword evidence="3" id="KW-0479">Metal-binding</keyword>
<evidence type="ECO:0000256" key="4">
    <source>
        <dbReference type="ARBA" id="ARBA00022737"/>
    </source>
</evidence>
<evidence type="ECO:0000256" key="5">
    <source>
        <dbReference type="ARBA" id="ARBA00022771"/>
    </source>
</evidence>
<feature type="domain" description="C2H2-type" evidence="11">
    <location>
        <begin position="612"/>
        <end position="639"/>
    </location>
</feature>
<dbReference type="STRING" id="109895.A0A507E482"/>
<dbReference type="FunFam" id="3.30.160.60:FF:000125">
    <property type="entry name" value="Putative zinc finger protein 143"/>
    <property type="match status" value="1"/>
</dbReference>
<keyword evidence="4" id="KW-0677">Repeat</keyword>
<dbReference type="InterPro" id="IPR013087">
    <property type="entry name" value="Znf_C2H2_type"/>
</dbReference>
<keyword evidence="13" id="KW-1185">Reference proteome</keyword>